<dbReference type="PANTHER" id="PTHR44943:SF5">
    <property type="entry name" value="BLL7697 PROTEIN"/>
    <property type="match status" value="1"/>
</dbReference>
<dbReference type="Proteomes" id="UP001626549">
    <property type="component" value="Chromosome"/>
</dbReference>
<dbReference type="InterPro" id="IPR011990">
    <property type="entry name" value="TPR-like_helical_dom_sf"/>
</dbReference>
<feature type="transmembrane region" description="Helical" evidence="4">
    <location>
        <begin position="42"/>
        <end position="62"/>
    </location>
</feature>
<name>A0ABZ0IF27_9GAMM</name>
<dbReference type="RefSeq" id="WP_407328690.1">
    <property type="nucleotide sequence ID" value="NZ_CP136865.1"/>
</dbReference>
<dbReference type="SUPFAM" id="SSF48452">
    <property type="entry name" value="TPR-like"/>
    <property type="match status" value="1"/>
</dbReference>
<keyword evidence="4" id="KW-0812">Transmembrane</keyword>
<dbReference type="PANTHER" id="PTHR44943">
    <property type="entry name" value="CELLULOSE SYNTHASE OPERON PROTEIN C"/>
    <property type="match status" value="1"/>
</dbReference>
<keyword evidence="1" id="KW-0677">Repeat</keyword>
<proteinExistence type="predicted"/>
<organism evidence="5 6">
    <name type="scientific">Congregibacter brevis</name>
    <dbReference type="NCBI Taxonomy" id="3081201"/>
    <lineage>
        <taxon>Bacteria</taxon>
        <taxon>Pseudomonadati</taxon>
        <taxon>Pseudomonadota</taxon>
        <taxon>Gammaproteobacteria</taxon>
        <taxon>Cellvibrionales</taxon>
        <taxon>Halieaceae</taxon>
        <taxon>Congregibacter</taxon>
    </lineage>
</organism>
<accession>A0ABZ0IF27</accession>
<sequence length="724" mass="80455">MIRVLRELRKRRVFRGAGYYLLIAWGVLQVGDVIVEPAGLPAWSMTALLYLLMLGFPVAMVLSWRYDIGEHGIVRTRAEHVEDTPPESLRAIDYLVICSLVGISAAALWGLLPIAQQSEQVKESSAPLLELAPNSIAVLPFADISQTQDQGFLGDGISDTVMHVLSQIGELTVTARTSSFAFKGKDLSIQEIATALVVAHVLEGSVQKAGEQVRIIARLIDARSGTEVWSGYYDRAIDSVFAIQDEIAREVATALTTEILNTGGVHIVEQGYRPNLAAYEKFILGKQELSLRTIPGFVGAESLFREATELDPNYALAYAYLAQATLLATPMDKRATGFATATDVVAQALDLDPLLAEAHGVSAELLVFQKRFPEAETALQRALELRPSYADAYATYAWFYRLQGKLDDALVQLRKAIELDPQENRYKTNLANALWSVSRAEEAMATVKEAIERNPSVPSNYDLLGRWYMQLGDIGKGAYWHEHASMMNGEAAESGWSHCLNLVQLWAEERALECAQDYLRRYPGDVEATHYLATLTDDVELGVQNLREAVASNPSFWYRRYQLADWFVEAKQWQDAIDILESSEKGLFSSSPTLSDQTIWAATSLAQAYYGLGEEEKAAVLSEAGLSYMERRRKLQASGYVAGVEDVQFLALLGRSDEALDRLEATVASGWRFYSFGLNYSSVFDSLRDDPRFTEVIAVIREDLTEQLDWYDKNSDMPPEAIGL</sequence>
<dbReference type="InterPro" id="IPR019734">
    <property type="entry name" value="TPR_rpt"/>
</dbReference>
<evidence type="ECO:0000256" key="3">
    <source>
        <dbReference type="PROSITE-ProRule" id="PRU00339"/>
    </source>
</evidence>
<keyword evidence="4" id="KW-0472">Membrane</keyword>
<protein>
    <submittedName>
        <fullName evidence="5">FlgO family outer membrane protein</fullName>
    </submittedName>
</protein>
<dbReference type="SMART" id="SM00028">
    <property type="entry name" value="TPR"/>
    <property type="match status" value="3"/>
</dbReference>
<dbReference type="Gene3D" id="3.40.50.10610">
    <property type="entry name" value="ABC-type transport auxiliary lipoprotein component"/>
    <property type="match status" value="1"/>
</dbReference>
<feature type="transmembrane region" description="Helical" evidence="4">
    <location>
        <begin position="12"/>
        <end position="30"/>
    </location>
</feature>
<keyword evidence="6" id="KW-1185">Reference proteome</keyword>
<evidence type="ECO:0000256" key="4">
    <source>
        <dbReference type="SAM" id="Phobius"/>
    </source>
</evidence>
<feature type="repeat" description="TPR" evidence="3">
    <location>
        <begin position="390"/>
        <end position="423"/>
    </location>
</feature>
<evidence type="ECO:0000313" key="5">
    <source>
        <dbReference type="EMBL" id="WOJ97715.1"/>
    </source>
</evidence>
<gene>
    <name evidence="5" type="ORF">R0137_03860</name>
</gene>
<dbReference type="InterPro" id="IPR051685">
    <property type="entry name" value="Ycf3/AcsC/BcsC/TPR_MFPF"/>
</dbReference>
<dbReference type="PROSITE" id="PS50005">
    <property type="entry name" value="TPR"/>
    <property type="match status" value="1"/>
</dbReference>
<dbReference type="Gene3D" id="1.25.40.10">
    <property type="entry name" value="Tetratricopeptide repeat domain"/>
    <property type="match status" value="3"/>
</dbReference>
<feature type="transmembrane region" description="Helical" evidence="4">
    <location>
        <begin position="94"/>
        <end position="112"/>
    </location>
</feature>
<evidence type="ECO:0000256" key="2">
    <source>
        <dbReference type="ARBA" id="ARBA00022803"/>
    </source>
</evidence>
<evidence type="ECO:0000313" key="6">
    <source>
        <dbReference type="Proteomes" id="UP001626549"/>
    </source>
</evidence>
<keyword evidence="2 3" id="KW-0802">TPR repeat</keyword>
<keyword evidence="4" id="KW-1133">Transmembrane helix</keyword>
<evidence type="ECO:0000256" key="1">
    <source>
        <dbReference type="ARBA" id="ARBA00022737"/>
    </source>
</evidence>
<dbReference type="Pfam" id="PF14559">
    <property type="entry name" value="TPR_19"/>
    <property type="match status" value="1"/>
</dbReference>
<reference evidence="5 6" key="1">
    <citation type="submission" date="2023-10" db="EMBL/GenBank/DDBJ databases">
        <title>Two novel species belonging to the OM43/NOR5 clade.</title>
        <authorList>
            <person name="Park M."/>
        </authorList>
    </citation>
    <scope>NUCLEOTIDE SEQUENCE [LARGE SCALE GENOMIC DNA]</scope>
    <source>
        <strain evidence="5 6">IMCC45268</strain>
    </source>
</reference>
<dbReference type="EMBL" id="CP136865">
    <property type="protein sequence ID" value="WOJ97715.1"/>
    <property type="molecule type" value="Genomic_DNA"/>
</dbReference>